<dbReference type="EMBL" id="CACRTV010000057">
    <property type="protein sequence ID" value="VYU47729.1"/>
    <property type="molecule type" value="Genomic_DNA"/>
</dbReference>
<feature type="transmembrane region" description="Helical" evidence="1">
    <location>
        <begin position="40"/>
        <end position="60"/>
    </location>
</feature>
<keyword evidence="1" id="KW-0812">Transmembrane</keyword>
<accession>A0A6N3F6Y7</accession>
<gene>
    <name evidence="2" type="ORF">CPLFYP93_02418</name>
</gene>
<dbReference type="RefSeq" id="WP_156561783.1">
    <property type="nucleotide sequence ID" value="NZ_CACRTV010000057.1"/>
</dbReference>
<proteinExistence type="predicted"/>
<keyword evidence="1" id="KW-0472">Membrane</keyword>
<evidence type="ECO:0000256" key="1">
    <source>
        <dbReference type="SAM" id="Phobius"/>
    </source>
</evidence>
<protein>
    <submittedName>
        <fullName evidence="2">Uncharacterized protein</fullName>
    </submittedName>
</protein>
<organism evidence="2">
    <name type="scientific">Clostridium paraputrificum</name>
    <dbReference type="NCBI Taxonomy" id="29363"/>
    <lineage>
        <taxon>Bacteria</taxon>
        <taxon>Bacillati</taxon>
        <taxon>Bacillota</taxon>
        <taxon>Clostridia</taxon>
        <taxon>Eubacteriales</taxon>
        <taxon>Clostridiaceae</taxon>
        <taxon>Clostridium</taxon>
    </lineage>
</organism>
<evidence type="ECO:0000313" key="2">
    <source>
        <dbReference type="EMBL" id="VYU47729.1"/>
    </source>
</evidence>
<reference evidence="2" key="1">
    <citation type="submission" date="2019-11" db="EMBL/GenBank/DDBJ databases">
        <authorList>
            <person name="Feng L."/>
        </authorList>
    </citation>
    <scope>NUCLEOTIDE SEQUENCE</scope>
    <source>
        <strain evidence="2">CParaputrificumLFYP93</strain>
    </source>
</reference>
<keyword evidence="1" id="KW-1133">Transmembrane helix</keyword>
<name>A0A6N3F6Y7_9CLOT</name>
<dbReference type="AlphaFoldDB" id="A0A6N3F6Y7"/>
<sequence length="86" mass="8977">MESKKASRLSIIGRKVLKPFTNKYGVAGNGADETTGIGKLGTWLIAVVVIGMVVGILFIATKGFGGAKTGITNGLKDIQDQVDVIK</sequence>